<evidence type="ECO:0000313" key="2">
    <source>
        <dbReference type="EMBL" id="MDZ8119943.1"/>
    </source>
</evidence>
<protein>
    <submittedName>
        <fullName evidence="2">KilA-N domain-containing protein</fullName>
    </submittedName>
</protein>
<sequence>MPANKKINVLSTEVKVKTTDQSDFICLTDIAKSKNPDHPDDLIRNWLRNRNTLELLGIWEQLHNPDFNPVEFDGIRKQAGLNSFTLTPKQWISLTGAVGLSSKAGRYGGTYAHQDIAFEFASWVSVEFKLYLIKEFQRLKEEEQKQLGWDVKRQLTKINYRIHTDAVKENLIPPELTGQQVSFVYASEADLLNMALFGKTAQQWREEQPDKKGNIRDYANVSQLVCLANLETLNAHLIQQALPQAERLRLLNRTAIQQMRILTGDPRINKLEGEA</sequence>
<dbReference type="PROSITE" id="PS51301">
    <property type="entry name" value="KILA_N"/>
    <property type="match status" value="1"/>
</dbReference>
<keyword evidence="3" id="KW-1185">Reference proteome</keyword>
<proteinExistence type="predicted"/>
<gene>
    <name evidence="2" type="ORF">P9H32_15035</name>
</gene>
<accession>A0ABU5N0J6</accession>
<feature type="domain" description="KilA-N" evidence="1">
    <location>
        <begin position="3"/>
        <end position="139"/>
    </location>
</feature>
<dbReference type="InterPro" id="IPR018004">
    <property type="entry name" value="KilA/APSES_HTH"/>
</dbReference>
<dbReference type="RefSeq" id="WP_322609724.1">
    <property type="nucleotide sequence ID" value="NZ_JARVCO010000012.1"/>
</dbReference>
<evidence type="ECO:0000313" key="3">
    <source>
        <dbReference type="Proteomes" id="UP001290861"/>
    </source>
</evidence>
<dbReference type="SMART" id="SM01252">
    <property type="entry name" value="KilA-N"/>
    <property type="match status" value="1"/>
</dbReference>
<comment type="caution">
    <text evidence="2">The sequence shown here is derived from an EMBL/GenBank/DDBJ whole genome shotgun (WGS) entry which is preliminary data.</text>
</comment>
<dbReference type="Pfam" id="PF04383">
    <property type="entry name" value="KilA-N"/>
    <property type="match status" value="1"/>
</dbReference>
<evidence type="ECO:0000259" key="1">
    <source>
        <dbReference type="PROSITE" id="PS51301"/>
    </source>
</evidence>
<name>A0ABU5N0J6_9BACT</name>
<reference evidence="2 3" key="1">
    <citation type="journal article" date="2024" name="Appl. Environ. Microbiol.">
        <title>Pontiella agarivorans sp. nov., a novel marine anaerobic bacterium capable of degrading macroalgal polysaccharides and fixing nitrogen.</title>
        <authorList>
            <person name="Liu N."/>
            <person name="Kivenson V."/>
            <person name="Peng X."/>
            <person name="Cui Z."/>
            <person name="Lankiewicz T.S."/>
            <person name="Gosselin K.M."/>
            <person name="English C.J."/>
            <person name="Blair E.M."/>
            <person name="O'Malley M.A."/>
            <person name="Valentine D.L."/>
        </authorList>
    </citation>
    <scope>NUCLEOTIDE SEQUENCE [LARGE SCALE GENOMIC DNA]</scope>
    <source>
        <strain evidence="2 3">NLcol2</strain>
    </source>
</reference>
<dbReference type="Proteomes" id="UP001290861">
    <property type="component" value="Unassembled WGS sequence"/>
</dbReference>
<dbReference type="EMBL" id="JARVCO010000012">
    <property type="protein sequence ID" value="MDZ8119943.1"/>
    <property type="molecule type" value="Genomic_DNA"/>
</dbReference>
<organism evidence="2 3">
    <name type="scientific">Pontiella agarivorans</name>
    <dbReference type="NCBI Taxonomy" id="3038953"/>
    <lineage>
        <taxon>Bacteria</taxon>
        <taxon>Pseudomonadati</taxon>
        <taxon>Kiritimatiellota</taxon>
        <taxon>Kiritimatiellia</taxon>
        <taxon>Kiritimatiellales</taxon>
        <taxon>Pontiellaceae</taxon>
        <taxon>Pontiella</taxon>
    </lineage>
</organism>
<dbReference type="InterPro" id="IPR017880">
    <property type="entry name" value="KilA_N"/>
</dbReference>